<feature type="transmembrane region" description="Helical" evidence="6">
    <location>
        <begin position="375"/>
        <end position="394"/>
    </location>
</feature>
<dbReference type="InterPro" id="IPR020846">
    <property type="entry name" value="MFS_dom"/>
</dbReference>
<feature type="transmembrane region" description="Helical" evidence="6">
    <location>
        <begin position="309"/>
        <end position="332"/>
    </location>
</feature>
<dbReference type="SUPFAM" id="SSF103473">
    <property type="entry name" value="MFS general substrate transporter"/>
    <property type="match status" value="1"/>
</dbReference>
<dbReference type="RefSeq" id="WP_084137120.1">
    <property type="nucleotide sequence ID" value="NZ_BIMM01000086.1"/>
</dbReference>
<feature type="transmembrane region" description="Helical" evidence="6">
    <location>
        <begin position="253"/>
        <end position="271"/>
    </location>
</feature>
<keyword evidence="4 6" id="KW-1133">Transmembrane helix</keyword>
<feature type="transmembrane region" description="Helical" evidence="6">
    <location>
        <begin position="111"/>
        <end position="135"/>
    </location>
</feature>
<keyword evidence="3 6" id="KW-0812">Transmembrane</keyword>
<dbReference type="OrthoDB" id="478565at2"/>
<dbReference type="GO" id="GO:0005886">
    <property type="term" value="C:plasma membrane"/>
    <property type="evidence" value="ECO:0007669"/>
    <property type="project" value="UniProtKB-SubCell"/>
</dbReference>
<feature type="transmembrane region" description="Helical" evidence="6">
    <location>
        <begin position="58"/>
        <end position="75"/>
    </location>
</feature>
<reference evidence="8 9" key="1">
    <citation type="submission" date="2017-05" db="EMBL/GenBank/DDBJ databases">
        <title>Functional genome analysis of Paenibacillus pasadenensis strain R16: insights on endophytic life style and antifungal activity.</title>
        <authorList>
            <person name="Passera A."/>
            <person name="Marcolungo L."/>
            <person name="Casati P."/>
            <person name="Brasca M."/>
            <person name="Quaglino F."/>
            <person name="Delledonne M."/>
        </authorList>
    </citation>
    <scope>NUCLEOTIDE SEQUENCE [LARGE SCALE GENOMIC DNA]</scope>
    <source>
        <strain evidence="8 9">R16</strain>
    </source>
</reference>
<evidence type="ECO:0000256" key="6">
    <source>
        <dbReference type="SAM" id="Phobius"/>
    </source>
</evidence>
<keyword evidence="9" id="KW-1185">Reference proteome</keyword>
<dbReference type="EMBL" id="NFEZ01000003">
    <property type="protein sequence ID" value="PLT47692.1"/>
    <property type="molecule type" value="Genomic_DNA"/>
</dbReference>
<dbReference type="PROSITE" id="PS50850">
    <property type="entry name" value="MFS"/>
    <property type="match status" value="1"/>
</dbReference>
<proteinExistence type="predicted"/>
<dbReference type="PANTHER" id="PTHR23521">
    <property type="entry name" value="TRANSPORTER MFS SUPERFAMILY"/>
    <property type="match status" value="1"/>
</dbReference>
<dbReference type="Pfam" id="PF07690">
    <property type="entry name" value="MFS_1"/>
    <property type="match status" value="1"/>
</dbReference>
<evidence type="ECO:0000256" key="3">
    <source>
        <dbReference type="ARBA" id="ARBA00022692"/>
    </source>
</evidence>
<dbReference type="InterPro" id="IPR036259">
    <property type="entry name" value="MFS_trans_sf"/>
</dbReference>
<gene>
    <name evidence="8" type="ORF">B8V81_1916</name>
</gene>
<feature type="transmembrane region" description="Helical" evidence="6">
    <location>
        <begin position="283"/>
        <end position="303"/>
    </location>
</feature>
<protein>
    <submittedName>
        <fullName evidence="8">L-Proline/Glycine betaine transporter ProP</fullName>
    </submittedName>
</protein>
<dbReference type="PANTHER" id="PTHR23521:SF2">
    <property type="entry name" value="TRANSPORTER MFS SUPERFAMILY"/>
    <property type="match status" value="1"/>
</dbReference>
<dbReference type="AlphaFoldDB" id="A0A2N5NBH9"/>
<sequence>MNPPASASPFLEPPERLVSYRLLVLLAVVVTAGASQGLLLPLLAILLERAGVPEDVNGLNSMALYIGTFSTMFFIERPVRRFGFKAVIVTGIVLITAATLLFPLTAGSLTAWFLLRLVIGVGDSGMHFATQLWMVSRAPASRRGTFISLYGMSYGVGFSIGPLGINLLHFGEAAPFLVSAGLYAVVLLLALGLPAKERPEAAEPGEATGAARYLKVYRIAWYALLPAMLYGIMEASMNSSFPLYGTQIGLNREAISALLPALGLGGLLLQLPLGSLSDRIGRLPVLIGCGLGGGVLFACIPAAGDSVVLVAALLALAGGLVGSFFSLGLAYAADQLPRHLLPGANVLASIHFSVGSIAGPVVGGFGLRYGAAGSLFWLLGGAFLLFGMIGLALARLRPPAAAADAER</sequence>
<evidence type="ECO:0000313" key="9">
    <source>
        <dbReference type="Proteomes" id="UP000234789"/>
    </source>
</evidence>
<keyword evidence="5 6" id="KW-0472">Membrane</keyword>
<feature type="transmembrane region" description="Helical" evidence="6">
    <location>
        <begin position="216"/>
        <end position="233"/>
    </location>
</feature>
<organism evidence="8 9">
    <name type="scientific">Paenibacillus pasadenensis</name>
    <dbReference type="NCBI Taxonomy" id="217090"/>
    <lineage>
        <taxon>Bacteria</taxon>
        <taxon>Bacillati</taxon>
        <taxon>Bacillota</taxon>
        <taxon>Bacilli</taxon>
        <taxon>Bacillales</taxon>
        <taxon>Paenibacillaceae</taxon>
        <taxon>Paenibacillus</taxon>
    </lineage>
</organism>
<evidence type="ECO:0000259" key="7">
    <source>
        <dbReference type="PROSITE" id="PS50850"/>
    </source>
</evidence>
<accession>A0A2N5NBH9</accession>
<evidence type="ECO:0000256" key="1">
    <source>
        <dbReference type="ARBA" id="ARBA00004651"/>
    </source>
</evidence>
<name>A0A2N5NBH9_9BACL</name>
<evidence type="ECO:0000256" key="5">
    <source>
        <dbReference type="ARBA" id="ARBA00023136"/>
    </source>
</evidence>
<evidence type="ECO:0000256" key="4">
    <source>
        <dbReference type="ARBA" id="ARBA00022989"/>
    </source>
</evidence>
<feature type="transmembrane region" description="Helical" evidence="6">
    <location>
        <begin position="147"/>
        <end position="168"/>
    </location>
</feature>
<comment type="caution">
    <text evidence="8">The sequence shown here is derived from an EMBL/GenBank/DDBJ whole genome shotgun (WGS) entry which is preliminary data.</text>
</comment>
<comment type="subcellular location">
    <subcellularLocation>
        <location evidence="1">Cell membrane</location>
        <topology evidence="1">Multi-pass membrane protein</topology>
    </subcellularLocation>
</comment>
<feature type="transmembrane region" description="Helical" evidence="6">
    <location>
        <begin position="174"/>
        <end position="195"/>
    </location>
</feature>
<dbReference type="Proteomes" id="UP000234789">
    <property type="component" value="Unassembled WGS sequence"/>
</dbReference>
<feature type="transmembrane region" description="Helical" evidence="6">
    <location>
        <begin position="344"/>
        <end position="369"/>
    </location>
</feature>
<evidence type="ECO:0000256" key="2">
    <source>
        <dbReference type="ARBA" id="ARBA00022448"/>
    </source>
</evidence>
<keyword evidence="2" id="KW-0813">Transport</keyword>
<feature type="transmembrane region" description="Helical" evidence="6">
    <location>
        <begin position="82"/>
        <end position="105"/>
    </location>
</feature>
<dbReference type="InterPro" id="IPR011701">
    <property type="entry name" value="MFS"/>
</dbReference>
<feature type="transmembrane region" description="Helical" evidence="6">
    <location>
        <begin position="22"/>
        <end position="46"/>
    </location>
</feature>
<dbReference type="Gene3D" id="1.20.1250.20">
    <property type="entry name" value="MFS general substrate transporter like domains"/>
    <property type="match status" value="2"/>
</dbReference>
<evidence type="ECO:0000313" key="8">
    <source>
        <dbReference type="EMBL" id="PLT47692.1"/>
    </source>
</evidence>
<feature type="domain" description="Major facilitator superfamily (MFS) profile" evidence="7">
    <location>
        <begin position="21"/>
        <end position="398"/>
    </location>
</feature>
<dbReference type="GO" id="GO:0022857">
    <property type="term" value="F:transmembrane transporter activity"/>
    <property type="evidence" value="ECO:0007669"/>
    <property type="project" value="InterPro"/>
</dbReference>